<dbReference type="InterPro" id="IPR001845">
    <property type="entry name" value="HTH_ArsR_DNA-bd_dom"/>
</dbReference>
<protein>
    <submittedName>
        <fullName evidence="5">Winged helix-turn-helix transcriptional regulator</fullName>
    </submittedName>
</protein>
<dbReference type="PRINTS" id="PR00778">
    <property type="entry name" value="HTHARSR"/>
</dbReference>
<dbReference type="InterPro" id="IPR036388">
    <property type="entry name" value="WH-like_DNA-bd_sf"/>
</dbReference>
<dbReference type="Proteomes" id="UP000886757">
    <property type="component" value="Unassembled WGS sequence"/>
</dbReference>
<name>A0A9D1AB80_9FIRM</name>
<sequence length="104" mass="12209">MKKKGWPRAEIFRVLGDENRIQILELLREKDRCGLELLESLEIAQSTLSHHMKLLCEAGIVSCRKQGKRTYYCINRDEMEQTAGYLLSLTKEEKRREENQADPK</sequence>
<evidence type="ECO:0000256" key="3">
    <source>
        <dbReference type="ARBA" id="ARBA00023163"/>
    </source>
</evidence>
<dbReference type="Gene3D" id="1.10.10.10">
    <property type="entry name" value="Winged helix-like DNA-binding domain superfamily/Winged helix DNA-binding domain"/>
    <property type="match status" value="1"/>
</dbReference>
<dbReference type="SUPFAM" id="SSF46785">
    <property type="entry name" value="Winged helix' DNA-binding domain"/>
    <property type="match status" value="1"/>
</dbReference>
<organism evidence="5 6">
    <name type="scientific">Candidatus Choladousia intestinavium</name>
    <dbReference type="NCBI Taxonomy" id="2840727"/>
    <lineage>
        <taxon>Bacteria</taxon>
        <taxon>Bacillati</taxon>
        <taxon>Bacillota</taxon>
        <taxon>Clostridia</taxon>
        <taxon>Lachnospirales</taxon>
        <taxon>Lachnospiraceae</taxon>
        <taxon>Lachnospiraceae incertae sedis</taxon>
        <taxon>Candidatus Choladousia</taxon>
    </lineage>
</organism>
<dbReference type="NCBIfam" id="NF033788">
    <property type="entry name" value="HTH_metalloreg"/>
    <property type="match status" value="1"/>
</dbReference>
<dbReference type="PANTHER" id="PTHR33154">
    <property type="entry name" value="TRANSCRIPTIONAL REGULATOR, ARSR FAMILY"/>
    <property type="match status" value="1"/>
</dbReference>
<dbReference type="PANTHER" id="PTHR33154:SF33">
    <property type="entry name" value="TRANSCRIPTIONAL REPRESSOR SDPR"/>
    <property type="match status" value="1"/>
</dbReference>
<evidence type="ECO:0000256" key="2">
    <source>
        <dbReference type="ARBA" id="ARBA00023125"/>
    </source>
</evidence>
<dbReference type="CDD" id="cd00090">
    <property type="entry name" value="HTH_ARSR"/>
    <property type="match status" value="1"/>
</dbReference>
<evidence type="ECO:0000313" key="6">
    <source>
        <dbReference type="Proteomes" id="UP000886757"/>
    </source>
</evidence>
<dbReference type="Pfam" id="PF01022">
    <property type="entry name" value="HTH_5"/>
    <property type="match status" value="1"/>
</dbReference>
<dbReference type="GO" id="GO:0003700">
    <property type="term" value="F:DNA-binding transcription factor activity"/>
    <property type="evidence" value="ECO:0007669"/>
    <property type="project" value="InterPro"/>
</dbReference>
<dbReference type="GO" id="GO:0003677">
    <property type="term" value="F:DNA binding"/>
    <property type="evidence" value="ECO:0007669"/>
    <property type="project" value="UniProtKB-KW"/>
</dbReference>
<keyword evidence="1" id="KW-0805">Transcription regulation</keyword>
<dbReference type="InterPro" id="IPR036390">
    <property type="entry name" value="WH_DNA-bd_sf"/>
</dbReference>
<reference evidence="5" key="1">
    <citation type="submission" date="2020-10" db="EMBL/GenBank/DDBJ databases">
        <authorList>
            <person name="Gilroy R."/>
        </authorList>
    </citation>
    <scope>NUCLEOTIDE SEQUENCE</scope>
    <source>
        <strain evidence="5">ChiSjej4B22-8148</strain>
    </source>
</reference>
<dbReference type="SMART" id="SM00418">
    <property type="entry name" value="HTH_ARSR"/>
    <property type="match status" value="1"/>
</dbReference>
<keyword evidence="2" id="KW-0238">DNA-binding</keyword>
<gene>
    <name evidence="5" type="ORF">IAB31_05265</name>
</gene>
<evidence type="ECO:0000313" key="5">
    <source>
        <dbReference type="EMBL" id="HIR13316.1"/>
    </source>
</evidence>
<comment type="caution">
    <text evidence="5">The sequence shown here is derived from an EMBL/GenBank/DDBJ whole genome shotgun (WGS) entry which is preliminary data.</text>
</comment>
<accession>A0A9D1AB80</accession>
<dbReference type="PROSITE" id="PS50987">
    <property type="entry name" value="HTH_ARSR_2"/>
    <property type="match status" value="1"/>
</dbReference>
<dbReference type="InterPro" id="IPR011991">
    <property type="entry name" value="ArsR-like_HTH"/>
</dbReference>
<evidence type="ECO:0000259" key="4">
    <source>
        <dbReference type="PROSITE" id="PS50987"/>
    </source>
</evidence>
<dbReference type="AlphaFoldDB" id="A0A9D1AB80"/>
<reference evidence="5" key="2">
    <citation type="journal article" date="2021" name="PeerJ">
        <title>Extensive microbial diversity within the chicken gut microbiome revealed by metagenomics and culture.</title>
        <authorList>
            <person name="Gilroy R."/>
            <person name="Ravi A."/>
            <person name="Getino M."/>
            <person name="Pursley I."/>
            <person name="Horton D.L."/>
            <person name="Alikhan N.F."/>
            <person name="Baker D."/>
            <person name="Gharbi K."/>
            <person name="Hall N."/>
            <person name="Watson M."/>
            <person name="Adriaenssens E.M."/>
            <person name="Foster-Nyarko E."/>
            <person name="Jarju S."/>
            <person name="Secka A."/>
            <person name="Antonio M."/>
            <person name="Oren A."/>
            <person name="Chaudhuri R.R."/>
            <person name="La Ragione R."/>
            <person name="Hildebrand F."/>
            <person name="Pallen M.J."/>
        </authorList>
    </citation>
    <scope>NUCLEOTIDE SEQUENCE</scope>
    <source>
        <strain evidence="5">ChiSjej4B22-8148</strain>
    </source>
</reference>
<dbReference type="EMBL" id="DVGK01000061">
    <property type="protein sequence ID" value="HIR13316.1"/>
    <property type="molecule type" value="Genomic_DNA"/>
</dbReference>
<proteinExistence type="predicted"/>
<dbReference type="InterPro" id="IPR051081">
    <property type="entry name" value="HTH_MetalResp_TranReg"/>
</dbReference>
<evidence type="ECO:0000256" key="1">
    <source>
        <dbReference type="ARBA" id="ARBA00023015"/>
    </source>
</evidence>
<feature type="domain" description="HTH arsR-type" evidence="4">
    <location>
        <begin position="1"/>
        <end position="94"/>
    </location>
</feature>
<keyword evidence="3" id="KW-0804">Transcription</keyword>